<name>A0A8J2WFC6_9CRUS</name>
<gene>
    <name evidence="2" type="ORF">DGAL_LOCUS8175</name>
</gene>
<protein>
    <submittedName>
        <fullName evidence="2">Uncharacterized protein</fullName>
    </submittedName>
</protein>
<keyword evidence="1" id="KW-0732">Signal</keyword>
<dbReference type="OrthoDB" id="6371598at2759"/>
<evidence type="ECO:0000256" key="1">
    <source>
        <dbReference type="SAM" id="SignalP"/>
    </source>
</evidence>
<accession>A0A8J2WFC6</accession>
<organism evidence="2 3">
    <name type="scientific">Daphnia galeata</name>
    <dbReference type="NCBI Taxonomy" id="27404"/>
    <lineage>
        <taxon>Eukaryota</taxon>
        <taxon>Metazoa</taxon>
        <taxon>Ecdysozoa</taxon>
        <taxon>Arthropoda</taxon>
        <taxon>Crustacea</taxon>
        <taxon>Branchiopoda</taxon>
        <taxon>Diplostraca</taxon>
        <taxon>Cladocera</taxon>
        <taxon>Anomopoda</taxon>
        <taxon>Daphniidae</taxon>
        <taxon>Daphnia</taxon>
    </lineage>
</organism>
<dbReference type="Proteomes" id="UP000789390">
    <property type="component" value="Unassembled WGS sequence"/>
</dbReference>
<dbReference type="EMBL" id="CAKKLH010000171">
    <property type="protein sequence ID" value="CAH0105161.1"/>
    <property type="molecule type" value="Genomic_DNA"/>
</dbReference>
<feature type="signal peptide" evidence="1">
    <location>
        <begin position="1"/>
        <end position="28"/>
    </location>
</feature>
<keyword evidence="3" id="KW-1185">Reference proteome</keyword>
<feature type="chain" id="PRO_5035182560" evidence="1">
    <location>
        <begin position="29"/>
        <end position="96"/>
    </location>
</feature>
<evidence type="ECO:0000313" key="2">
    <source>
        <dbReference type="EMBL" id="CAH0105161.1"/>
    </source>
</evidence>
<sequence>MQRTNSMLISFTFVLVLLCIISCYSVMADCGCNYKSGGCYIRVEADVGYACKCHYVGFWTCSGEQTFCLDPSSPYCHNPDDSKKSCILGGGDCGGY</sequence>
<evidence type="ECO:0000313" key="3">
    <source>
        <dbReference type="Proteomes" id="UP000789390"/>
    </source>
</evidence>
<reference evidence="2" key="1">
    <citation type="submission" date="2021-11" db="EMBL/GenBank/DDBJ databases">
        <authorList>
            <person name="Schell T."/>
        </authorList>
    </citation>
    <scope>NUCLEOTIDE SEQUENCE</scope>
    <source>
        <strain evidence="2">M5</strain>
    </source>
</reference>
<proteinExistence type="predicted"/>
<dbReference type="AlphaFoldDB" id="A0A8J2WFC6"/>
<comment type="caution">
    <text evidence="2">The sequence shown here is derived from an EMBL/GenBank/DDBJ whole genome shotgun (WGS) entry which is preliminary data.</text>
</comment>